<evidence type="ECO:0000259" key="7">
    <source>
        <dbReference type="PROSITE" id="PS52018"/>
    </source>
</evidence>
<dbReference type="Proteomes" id="UP000515842">
    <property type="component" value="Chromosome"/>
</dbReference>
<dbReference type="Pfam" id="PF14487">
    <property type="entry name" value="DarT"/>
    <property type="match status" value="1"/>
</dbReference>
<evidence type="ECO:0000256" key="2">
    <source>
        <dbReference type="ARBA" id="ARBA00022676"/>
    </source>
</evidence>
<keyword evidence="5 6" id="KW-0238">DNA-binding</keyword>
<name>A0A7G9LN80_9BACT</name>
<dbReference type="PROSITE" id="PS52018">
    <property type="entry name" value="DART"/>
    <property type="match status" value="1"/>
</dbReference>
<dbReference type="AlphaFoldDB" id="A0A7G9LN80"/>
<keyword evidence="2" id="KW-0328">Glycosyltransferase</keyword>
<dbReference type="GO" id="GO:0003677">
    <property type="term" value="F:DNA binding"/>
    <property type="evidence" value="ECO:0007669"/>
    <property type="project" value="UniProtKB-UniRule"/>
</dbReference>
<gene>
    <name evidence="8" type="ORF">HOO34_10770</name>
</gene>
<evidence type="ECO:0000313" key="9">
    <source>
        <dbReference type="Proteomes" id="UP000515842"/>
    </source>
</evidence>
<keyword evidence="1 6" id="KW-1277">Toxin-antitoxin system</keyword>
<evidence type="ECO:0000256" key="5">
    <source>
        <dbReference type="ARBA" id="ARBA00023125"/>
    </source>
</evidence>
<dbReference type="EMBL" id="CP060693">
    <property type="protein sequence ID" value="QNM90079.1"/>
    <property type="molecule type" value="Genomic_DNA"/>
</dbReference>
<proteinExistence type="inferred from homology"/>
<dbReference type="RefSeq" id="WP_187474449.1">
    <property type="nucleotide sequence ID" value="NZ_CP060693.1"/>
</dbReference>
<evidence type="ECO:0000313" key="8">
    <source>
        <dbReference type="EMBL" id="QNM90079.1"/>
    </source>
</evidence>
<accession>A0A7G9LN80</accession>
<organism evidence="8 9">
    <name type="scientific">Aliarcobacter cryaerophilus</name>
    <dbReference type="NCBI Taxonomy" id="28198"/>
    <lineage>
        <taxon>Bacteria</taxon>
        <taxon>Pseudomonadati</taxon>
        <taxon>Campylobacterota</taxon>
        <taxon>Epsilonproteobacteria</taxon>
        <taxon>Campylobacterales</taxon>
        <taxon>Arcobacteraceae</taxon>
        <taxon>Aliarcobacter</taxon>
    </lineage>
</organism>
<dbReference type="InterPro" id="IPR029494">
    <property type="entry name" value="DarT"/>
</dbReference>
<sequence>MSVENGKLLWHLTALENIESIFKNGLSCRKKLISKSFVDIADTNILESRAKFGLENYIPFHFMQKTPFAGKVMKDNKDTEFIYITLHRDFAKKNNFKIINKHPLCEDAKIYDYEEGMANINWKLIDCDDRDYSVHAIRESSMAECIAIYESIPANCFQNIYTSSEKTKSYIENLKKEYKFEFYVNINSKLFV</sequence>
<comment type="similarity">
    <text evidence="6">Belongs to the DarT ADP-ribosyltransferase family.</text>
</comment>
<evidence type="ECO:0000256" key="4">
    <source>
        <dbReference type="ARBA" id="ARBA00022695"/>
    </source>
</evidence>
<protein>
    <submittedName>
        <fullName evidence="8">DUF4433 domain-containing protein</fullName>
    </submittedName>
</protein>
<feature type="domain" description="DarT" evidence="7">
    <location>
        <begin position="7"/>
        <end position="192"/>
    </location>
</feature>
<keyword evidence="4" id="KW-0548">Nucleotidyltransferase</keyword>
<dbReference type="GO" id="GO:0016779">
    <property type="term" value="F:nucleotidyltransferase activity"/>
    <property type="evidence" value="ECO:0007669"/>
    <property type="project" value="UniProtKB-KW"/>
</dbReference>
<dbReference type="GO" id="GO:0016757">
    <property type="term" value="F:glycosyltransferase activity"/>
    <property type="evidence" value="ECO:0007669"/>
    <property type="project" value="UniProtKB-KW"/>
</dbReference>
<keyword evidence="3" id="KW-0808">Transferase</keyword>
<evidence type="ECO:0000256" key="1">
    <source>
        <dbReference type="ARBA" id="ARBA00022649"/>
    </source>
</evidence>
<comment type="caution">
    <text evidence="6">Lacks conserved residue(s) required for the propagation of feature annotation.</text>
</comment>
<evidence type="ECO:0000256" key="6">
    <source>
        <dbReference type="PROSITE-ProRule" id="PRU01362"/>
    </source>
</evidence>
<reference evidence="8 9" key="1">
    <citation type="journal article" date="2020" name="Front. Microbiol.">
        <title>Genomic Analysis and Antimicrobial Resistance of Aliarcobacter cryaerophilus Strains From German Water Poultry.</title>
        <authorList>
            <person name="Muller E."/>
            <person name="Hotzel H."/>
            <person name="Ahlers C."/>
            <person name="Hanel I."/>
            <person name="Tomaso H."/>
            <person name="Abdel-Glil M.Y."/>
        </authorList>
    </citation>
    <scope>NUCLEOTIDE SEQUENCE [LARGE SCALE GENOMIC DNA]</scope>
    <source>
        <strain evidence="8 9">16CS1285-4</strain>
    </source>
</reference>
<evidence type="ECO:0000256" key="3">
    <source>
        <dbReference type="ARBA" id="ARBA00022679"/>
    </source>
</evidence>